<dbReference type="Proteomes" id="UP000187194">
    <property type="component" value="Unassembled WGS sequence"/>
</dbReference>
<name>A0A1R1J562_9BURK</name>
<protein>
    <recommendedName>
        <fullName evidence="1">DUF2169 domain-containing protein</fullName>
    </recommendedName>
</protein>
<feature type="domain" description="DUF2169" evidence="1">
    <location>
        <begin position="11"/>
        <end position="93"/>
    </location>
</feature>
<proteinExistence type="predicted"/>
<dbReference type="EMBL" id="MTJZ01000063">
    <property type="protein sequence ID" value="OMG70288.1"/>
    <property type="molecule type" value="Genomic_DNA"/>
</dbReference>
<feature type="domain" description="DUF2169" evidence="1">
    <location>
        <begin position="140"/>
        <end position="415"/>
    </location>
</feature>
<evidence type="ECO:0000313" key="3">
    <source>
        <dbReference type="Proteomes" id="UP000187194"/>
    </source>
</evidence>
<gene>
    <name evidence="2" type="ORF">BW685_27300</name>
</gene>
<sequence length="461" mass="50848">MAFEGIDQHDQQFHVVVLRQTLDLTADGPVYADEQLPLCEEDAYFGEIGRSGVREESDLCQFKPKCDVIVNGTAHAPGGRATAHFRVRLIVRKADGSPLQLPEPPQGLNPLMAASPEALEQWARDCAALRGRNQPGQTLIDKTLVITGERFLQKSSFATSWGARVCRWLTLGLLRPVPWTLSAPAPCLKVPLRPELAFGGEFRVSADSPAAGRVPAKHRLSGSNADDGLVAHAAFAANPVGAGWSENWYLDAADVTRMPAPQIEWEDAPFDLAVFGQALSGGALPEQQQLAAFGVRPKGHPDRAALVGTIEEAFIVSDRWLPEDFDFAIWNAAPPDQQIEYPGGGEVIELMNLFPPDAPGVSVDQQGNTTMQFALPEHLVFVRVRLESGAYFRLPMWLDTMSIDTDRRQLSMVWRRIVGKTSDAPIRMLEAGVQSVEQRRERDRLFAEFDEQAREMEARHG</sequence>
<dbReference type="Pfam" id="PF09937">
    <property type="entry name" value="DUF2169"/>
    <property type="match status" value="2"/>
</dbReference>
<comment type="caution">
    <text evidence="2">The sequence shown here is derived from an EMBL/GenBank/DDBJ whole genome shotgun (WGS) entry which is preliminary data.</text>
</comment>
<organism evidence="2 3">
    <name type="scientific">Burkholderia ubonensis</name>
    <dbReference type="NCBI Taxonomy" id="101571"/>
    <lineage>
        <taxon>Bacteria</taxon>
        <taxon>Pseudomonadati</taxon>
        <taxon>Pseudomonadota</taxon>
        <taxon>Betaproteobacteria</taxon>
        <taxon>Burkholderiales</taxon>
        <taxon>Burkholderiaceae</taxon>
        <taxon>Burkholderia</taxon>
        <taxon>Burkholderia cepacia complex</taxon>
    </lineage>
</organism>
<accession>A0A1R1J562</accession>
<dbReference type="AlphaFoldDB" id="A0A1R1J562"/>
<evidence type="ECO:0000259" key="1">
    <source>
        <dbReference type="Pfam" id="PF09937"/>
    </source>
</evidence>
<dbReference type="InterPro" id="IPR018683">
    <property type="entry name" value="DUF2169"/>
</dbReference>
<reference evidence="2 3" key="1">
    <citation type="submission" date="2017-01" db="EMBL/GenBank/DDBJ databases">
        <title>Phylogeographic, genomic and meropenem susceptibility analysis of Burkholderia ubonensis.</title>
        <authorList>
            <person name="Price E.P."/>
            <person name="Sarovich D.S."/>
            <person name="Webb J.R."/>
            <person name="Hall C.M."/>
            <person name="Sahl J.W."/>
            <person name="Kaestli M."/>
            <person name="Mayo M."/>
            <person name="Harrington G."/>
            <person name="Baker A.L."/>
            <person name="Sidak-Loftis L.C."/>
            <person name="Lummis M."/>
            <person name="Schupp J.M."/>
            <person name="Gillece J.D."/>
            <person name="Tuanyok A."/>
            <person name="Warner J."/>
            <person name="Busch J.D."/>
            <person name="Keim P."/>
            <person name="Currie B.J."/>
            <person name="Wagner D.M."/>
        </authorList>
    </citation>
    <scope>NUCLEOTIDE SEQUENCE [LARGE SCALE GENOMIC DNA]</scope>
    <source>
        <strain evidence="2 3">A21</strain>
    </source>
</reference>
<evidence type="ECO:0000313" key="2">
    <source>
        <dbReference type="EMBL" id="OMG70288.1"/>
    </source>
</evidence>